<sequence length="179" mass="20185">MSKNKWFYDSLEKERLAYDEGNCTLSTILVESFKRWDGLLQENEDDLQKLSSGRRSIRRRSRDILKAISKKLGPEVLLLCTSVTTIDKLALLDPSGLIFALQKWWDAASHPRLLAEATNAIREAYPLISRLRSLPAKESDGLAVVASDENSEPNYARSLYYRGVDVLGEPCAPHSVTCR</sequence>
<dbReference type="AlphaFoldDB" id="A0A6A6I9P2"/>
<evidence type="ECO:0000313" key="1">
    <source>
        <dbReference type="EMBL" id="KAF2247294.1"/>
    </source>
</evidence>
<dbReference type="GeneID" id="54580253"/>
<protein>
    <submittedName>
        <fullName evidence="1">Uncharacterized protein</fullName>
    </submittedName>
</protein>
<reference evidence="1" key="1">
    <citation type="journal article" date="2020" name="Stud. Mycol.">
        <title>101 Dothideomycetes genomes: a test case for predicting lifestyles and emergence of pathogens.</title>
        <authorList>
            <person name="Haridas S."/>
            <person name="Albert R."/>
            <person name="Binder M."/>
            <person name="Bloem J."/>
            <person name="Labutti K."/>
            <person name="Salamov A."/>
            <person name="Andreopoulos B."/>
            <person name="Baker S."/>
            <person name="Barry K."/>
            <person name="Bills G."/>
            <person name="Bluhm B."/>
            <person name="Cannon C."/>
            <person name="Castanera R."/>
            <person name="Culley D."/>
            <person name="Daum C."/>
            <person name="Ezra D."/>
            <person name="Gonzalez J."/>
            <person name="Henrissat B."/>
            <person name="Kuo A."/>
            <person name="Liang C."/>
            <person name="Lipzen A."/>
            <person name="Lutzoni F."/>
            <person name="Magnuson J."/>
            <person name="Mondo S."/>
            <person name="Nolan M."/>
            <person name="Ohm R."/>
            <person name="Pangilinan J."/>
            <person name="Park H.-J."/>
            <person name="Ramirez L."/>
            <person name="Alfaro M."/>
            <person name="Sun H."/>
            <person name="Tritt A."/>
            <person name="Yoshinaga Y."/>
            <person name="Zwiers L.-H."/>
            <person name="Turgeon B."/>
            <person name="Goodwin S."/>
            <person name="Spatafora J."/>
            <person name="Crous P."/>
            <person name="Grigoriev I."/>
        </authorList>
    </citation>
    <scope>NUCLEOTIDE SEQUENCE</scope>
    <source>
        <strain evidence="1">CBS 122368</strain>
    </source>
</reference>
<dbReference type="EMBL" id="ML987197">
    <property type="protein sequence ID" value="KAF2247294.1"/>
    <property type="molecule type" value="Genomic_DNA"/>
</dbReference>
<dbReference type="RefSeq" id="XP_033682298.1">
    <property type="nucleotide sequence ID" value="XM_033826923.1"/>
</dbReference>
<accession>A0A6A6I9P2</accession>
<keyword evidence="2" id="KW-1185">Reference proteome</keyword>
<proteinExistence type="predicted"/>
<gene>
    <name evidence="1" type="ORF">BU26DRAFT_506558</name>
</gene>
<evidence type="ECO:0000313" key="2">
    <source>
        <dbReference type="Proteomes" id="UP000800094"/>
    </source>
</evidence>
<organism evidence="1 2">
    <name type="scientific">Trematosphaeria pertusa</name>
    <dbReference type="NCBI Taxonomy" id="390896"/>
    <lineage>
        <taxon>Eukaryota</taxon>
        <taxon>Fungi</taxon>
        <taxon>Dikarya</taxon>
        <taxon>Ascomycota</taxon>
        <taxon>Pezizomycotina</taxon>
        <taxon>Dothideomycetes</taxon>
        <taxon>Pleosporomycetidae</taxon>
        <taxon>Pleosporales</taxon>
        <taxon>Massarineae</taxon>
        <taxon>Trematosphaeriaceae</taxon>
        <taxon>Trematosphaeria</taxon>
    </lineage>
</organism>
<name>A0A6A6I9P2_9PLEO</name>
<dbReference type="Proteomes" id="UP000800094">
    <property type="component" value="Unassembled WGS sequence"/>
</dbReference>